<sequence>MKHEAIYNLYSSVKKINETDNGVLTAYDANDNVVSINMSDVNAKAEELIQEELAKEQAKIDAKASALAKLEALGLTQEEVKAIL</sequence>
<reference evidence="1 2" key="1">
    <citation type="journal article" date="2019" name="Environ. Microbiol.">
        <title>Pelagiphages in the Podoviridae family integrate into host genomes.</title>
        <authorList>
            <person name="Zhao Y."/>
            <person name="Qin F."/>
            <person name="Zhang R."/>
            <person name="Giovannoni S.J."/>
            <person name="Zhang Z."/>
            <person name="Sun J."/>
            <person name="Du S."/>
            <person name="Rensing C."/>
        </authorList>
    </citation>
    <scope>NUCLEOTIDE SEQUENCE [LARGE SCALE GENOMIC DNA]</scope>
</reference>
<accession>A0A4Y1NUY7</accession>
<name>A0A4Y1NUY7_9CAUD</name>
<proteinExistence type="predicted"/>
<evidence type="ECO:0000313" key="1">
    <source>
        <dbReference type="EMBL" id="AXH71716.1"/>
    </source>
</evidence>
<organism evidence="1 2">
    <name type="scientific">Pelagibacter phage HTVC025P</name>
    <dbReference type="NCBI Taxonomy" id="2259657"/>
    <lineage>
        <taxon>Viruses</taxon>
        <taxon>Duplodnaviria</taxon>
        <taxon>Heunggongvirae</taxon>
        <taxon>Uroviricota</taxon>
        <taxon>Caudoviricetes</taxon>
        <taxon>Autographivirales</taxon>
        <taxon>Autographivirales incertae sedis</taxon>
        <taxon>Thoosavirus</taxon>
        <taxon>Thoosavirus HTVC025P</taxon>
    </lineage>
</organism>
<gene>
    <name evidence="1" type="ORF">P025_gp42</name>
</gene>
<protein>
    <submittedName>
        <fullName evidence="1">Uncharacterized protein</fullName>
    </submittedName>
</protein>
<dbReference type="Proteomes" id="UP000320575">
    <property type="component" value="Segment"/>
</dbReference>
<evidence type="ECO:0000313" key="2">
    <source>
        <dbReference type="Proteomes" id="UP000320575"/>
    </source>
</evidence>
<keyword evidence="2" id="KW-1185">Reference proteome</keyword>
<dbReference type="EMBL" id="MH598799">
    <property type="protein sequence ID" value="AXH71716.1"/>
    <property type="molecule type" value="Genomic_DNA"/>
</dbReference>